<name>A0A5E6U7Y1_PSEFL</name>
<dbReference type="AlphaFoldDB" id="A0A5E6U7Y1"/>
<accession>A0A5E6U7Y1</accession>
<proteinExistence type="predicted"/>
<sequence>MDVNDDEGYLNKRGAFKCIASKLAPTGGVSSP</sequence>
<organism evidence="1 2">
    <name type="scientific">Pseudomonas fluorescens</name>
    <dbReference type="NCBI Taxonomy" id="294"/>
    <lineage>
        <taxon>Bacteria</taxon>
        <taxon>Pseudomonadati</taxon>
        <taxon>Pseudomonadota</taxon>
        <taxon>Gammaproteobacteria</taxon>
        <taxon>Pseudomonadales</taxon>
        <taxon>Pseudomonadaceae</taxon>
        <taxon>Pseudomonas</taxon>
    </lineage>
</organism>
<protein>
    <submittedName>
        <fullName evidence="1">Uncharacterized protein</fullName>
    </submittedName>
</protein>
<dbReference type="Proteomes" id="UP000326729">
    <property type="component" value="Unassembled WGS sequence"/>
</dbReference>
<evidence type="ECO:0000313" key="2">
    <source>
        <dbReference type="Proteomes" id="UP000326729"/>
    </source>
</evidence>
<gene>
    <name evidence="1" type="ORF">PS659_03399</name>
</gene>
<evidence type="ECO:0000313" key="1">
    <source>
        <dbReference type="EMBL" id="VVN01895.1"/>
    </source>
</evidence>
<dbReference type="EMBL" id="CABVGY010000019">
    <property type="protein sequence ID" value="VVN01895.1"/>
    <property type="molecule type" value="Genomic_DNA"/>
</dbReference>
<reference evidence="1 2" key="1">
    <citation type="submission" date="2019-09" db="EMBL/GenBank/DDBJ databases">
        <authorList>
            <person name="Chandra G."/>
            <person name="Truman W A."/>
        </authorList>
    </citation>
    <scope>NUCLEOTIDE SEQUENCE [LARGE SCALE GENOMIC DNA]</scope>
    <source>
        <strain evidence="1">PS659</strain>
    </source>
</reference>